<gene>
    <name evidence="2" type="ORF">K1X13_10085</name>
</gene>
<feature type="compositionally biased region" description="Basic residues" evidence="1">
    <location>
        <begin position="105"/>
        <end position="114"/>
    </location>
</feature>
<feature type="region of interest" description="Disordered" evidence="1">
    <location>
        <begin position="58"/>
        <end position="84"/>
    </location>
</feature>
<protein>
    <submittedName>
        <fullName evidence="2">Uncharacterized protein</fullName>
    </submittedName>
</protein>
<evidence type="ECO:0000313" key="3">
    <source>
        <dbReference type="Proteomes" id="UP000754710"/>
    </source>
</evidence>
<evidence type="ECO:0000313" key="2">
    <source>
        <dbReference type="EMBL" id="MBY9075167.1"/>
    </source>
</evidence>
<dbReference type="Proteomes" id="UP000754710">
    <property type="component" value="Unassembled WGS sequence"/>
</dbReference>
<dbReference type="EMBL" id="JAIEZQ010000002">
    <property type="protein sequence ID" value="MBY9075167.1"/>
    <property type="molecule type" value="Genomic_DNA"/>
</dbReference>
<reference evidence="2 3" key="1">
    <citation type="submission" date="2021-08" db="EMBL/GenBank/DDBJ databases">
        <title>Nocardioides bacterium WL0053 sp. nov., isolated from the sediment.</title>
        <authorList>
            <person name="Wang L."/>
            <person name="Zhang D."/>
            <person name="Zhang A."/>
        </authorList>
    </citation>
    <scope>NUCLEOTIDE SEQUENCE [LARGE SCALE GENOMIC DNA]</scope>
    <source>
        <strain evidence="2 3">WL0053</strain>
    </source>
</reference>
<proteinExistence type="predicted"/>
<keyword evidence="3" id="KW-1185">Reference proteome</keyword>
<name>A0ABS7RJE1_9ACTN</name>
<feature type="region of interest" description="Disordered" evidence="1">
    <location>
        <begin position="96"/>
        <end position="123"/>
    </location>
</feature>
<evidence type="ECO:0000256" key="1">
    <source>
        <dbReference type="SAM" id="MobiDB-lite"/>
    </source>
</evidence>
<dbReference type="RefSeq" id="WP_221024954.1">
    <property type="nucleotide sequence ID" value="NZ_JAIEZQ010000002.1"/>
</dbReference>
<accession>A0ABS7RJE1</accession>
<organism evidence="2 3">
    <name type="scientific">Nocardioides jiangsuensis</name>
    <dbReference type="NCBI Taxonomy" id="2866161"/>
    <lineage>
        <taxon>Bacteria</taxon>
        <taxon>Bacillati</taxon>
        <taxon>Actinomycetota</taxon>
        <taxon>Actinomycetes</taxon>
        <taxon>Propionibacteriales</taxon>
        <taxon>Nocardioidaceae</taxon>
        <taxon>Nocardioides</taxon>
    </lineage>
</organism>
<comment type="caution">
    <text evidence="2">The sequence shown here is derived from an EMBL/GenBank/DDBJ whole genome shotgun (WGS) entry which is preliminary data.</text>
</comment>
<sequence>MNEHDALLEAFRAGWQAGLGVTVKSPGALAVIEGCFEMWLKEAADEVELFGMVFRGRQDLPSPTRLPARPGERLPPPPPKRAPVVVRIKNGGQIPRLLRGTGPRAGRRRPRHALNQKELSYGE</sequence>